<name>A0A0D3JET1_EMIH1</name>
<organism evidence="2 3">
    <name type="scientific">Emiliania huxleyi (strain CCMP1516)</name>
    <dbReference type="NCBI Taxonomy" id="280463"/>
    <lineage>
        <taxon>Eukaryota</taxon>
        <taxon>Haptista</taxon>
        <taxon>Haptophyta</taxon>
        <taxon>Prymnesiophyceae</taxon>
        <taxon>Isochrysidales</taxon>
        <taxon>Noelaerhabdaceae</taxon>
        <taxon>Emiliania</taxon>
    </lineage>
</organism>
<dbReference type="AlphaFoldDB" id="A0A0D3JET1"/>
<evidence type="ECO:0000313" key="3">
    <source>
        <dbReference type="Proteomes" id="UP000013827"/>
    </source>
</evidence>
<dbReference type="EnsemblProtists" id="EOD22016">
    <property type="protein sequence ID" value="EOD22016"/>
    <property type="gene ID" value="EMIHUDRAFT_458223"/>
</dbReference>
<sequence>MDLTTLPDEILTQVLLWLDARQLAASALSARFMAQRVRAAAEARMERLGSAWPTLLEGEIPSWSLRIVETLGRRGTMCRYLIDGPVLLLHHRPSSTTLHLAAWGHALQACVTIGRQGAVHSALFAIEDVLAPPALYSFQLAAEDKRAKHERAAAGSPLELLVRKTAIDSEAARRIGWTVRGDGVVVLETIKCGIFGGADSVGEAAEGSEACTRALGEVAEDGFRLTAGGPPLQDLRTSPGKLTTFHGNFHGGAFATMTTTLPPFPVAFPISATGEQLADGGGADAVVPLPPGGVATATGVVTSSVASDRLDEASLRSWAAALYLMEGGEETPPRAERQVAVSRYKVTHTDATLLSYVGNLRVLRQRLGAQWAGCQLSLRDRELRTVFGSSTPAGGDGIRRAAVPDGAADGDGHTHIGGFEVCDEAIDRVLGDASAHSNPRVREAGVAFEAGEQLHRVRRCHVCDTCRPMLMCTPAVEPPLRPEGTPPVSLSVWRASPDELAWRHLRRLLYVCTDCRKHRRRESRGRCQLFSGVRTVLPDDLGPPADAMRHNDMHLRVAPSWLKCLSQVESMLIARIIPVDFSVAVSHLVFARDGRLGAVLKIHLTNLLMRLKASQQAGYCVSQQLAEAHRTVPELVQALEAGDESVPRKILSIGANLKNSPMYWRGEHTKLRALQQFRRAAHGDVPTYFQTNSMAEFHWPQMRALLEEYDARLKMASAHTERKYAHLKSLAAFVRQLKAWDEACADGRSSCWFETEGDLPRLAGEALLAEAAATGARRIAFDAVAARLEATAAPPPPLGTALAAWPTGWGIEEATGNFCGLAHWAVEVWHAAGSVDASRWQVEADGGRLFFVRVAGKAA</sequence>
<evidence type="ECO:0000313" key="2">
    <source>
        <dbReference type="EnsemblProtists" id="EOD22016"/>
    </source>
</evidence>
<evidence type="ECO:0000259" key="1">
    <source>
        <dbReference type="PROSITE" id="PS50181"/>
    </source>
</evidence>
<dbReference type="PaxDb" id="2903-EOD22016"/>
<dbReference type="PROSITE" id="PS50181">
    <property type="entry name" value="FBOX"/>
    <property type="match status" value="1"/>
</dbReference>
<keyword evidence="3" id="KW-1185">Reference proteome</keyword>
<dbReference type="KEGG" id="ehx:EMIHUDRAFT_458223"/>
<dbReference type="HOGENOM" id="CLU_333019_0_0_1"/>
<accession>A0A0D3JET1</accession>
<dbReference type="InterPro" id="IPR001810">
    <property type="entry name" value="F-box_dom"/>
</dbReference>
<dbReference type="GeneID" id="17267560"/>
<dbReference type="Proteomes" id="UP000013827">
    <property type="component" value="Unassembled WGS sequence"/>
</dbReference>
<reference evidence="3" key="1">
    <citation type="journal article" date="2013" name="Nature">
        <title>Pan genome of the phytoplankton Emiliania underpins its global distribution.</title>
        <authorList>
            <person name="Read B.A."/>
            <person name="Kegel J."/>
            <person name="Klute M.J."/>
            <person name="Kuo A."/>
            <person name="Lefebvre S.C."/>
            <person name="Maumus F."/>
            <person name="Mayer C."/>
            <person name="Miller J."/>
            <person name="Monier A."/>
            <person name="Salamov A."/>
            <person name="Young J."/>
            <person name="Aguilar M."/>
            <person name="Claverie J.M."/>
            <person name="Frickenhaus S."/>
            <person name="Gonzalez K."/>
            <person name="Herman E.K."/>
            <person name="Lin Y.C."/>
            <person name="Napier J."/>
            <person name="Ogata H."/>
            <person name="Sarno A.F."/>
            <person name="Shmutz J."/>
            <person name="Schroeder D."/>
            <person name="de Vargas C."/>
            <person name="Verret F."/>
            <person name="von Dassow P."/>
            <person name="Valentin K."/>
            <person name="Van de Peer Y."/>
            <person name="Wheeler G."/>
            <person name="Dacks J.B."/>
            <person name="Delwiche C.F."/>
            <person name="Dyhrman S.T."/>
            <person name="Glockner G."/>
            <person name="John U."/>
            <person name="Richards T."/>
            <person name="Worden A.Z."/>
            <person name="Zhang X."/>
            <person name="Grigoriev I.V."/>
            <person name="Allen A.E."/>
            <person name="Bidle K."/>
            <person name="Borodovsky M."/>
            <person name="Bowler C."/>
            <person name="Brownlee C."/>
            <person name="Cock J.M."/>
            <person name="Elias M."/>
            <person name="Gladyshev V.N."/>
            <person name="Groth M."/>
            <person name="Guda C."/>
            <person name="Hadaegh A."/>
            <person name="Iglesias-Rodriguez M.D."/>
            <person name="Jenkins J."/>
            <person name="Jones B.M."/>
            <person name="Lawson T."/>
            <person name="Leese F."/>
            <person name="Lindquist E."/>
            <person name="Lobanov A."/>
            <person name="Lomsadze A."/>
            <person name="Malik S.B."/>
            <person name="Marsh M.E."/>
            <person name="Mackinder L."/>
            <person name="Mock T."/>
            <person name="Mueller-Roeber B."/>
            <person name="Pagarete A."/>
            <person name="Parker M."/>
            <person name="Probert I."/>
            <person name="Quesneville H."/>
            <person name="Raines C."/>
            <person name="Rensing S.A."/>
            <person name="Riano-Pachon D.M."/>
            <person name="Richier S."/>
            <person name="Rokitta S."/>
            <person name="Shiraiwa Y."/>
            <person name="Soanes D.M."/>
            <person name="van der Giezen M."/>
            <person name="Wahlund T.M."/>
            <person name="Williams B."/>
            <person name="Wilson W."/>
            <person name="Wolfe G."/>
            <person name="Wurch L.L."/>
        </authorList>
    </citation>
    <scope>NUCLEOTIDE SEQUENCE</scope>
</reference>
<feature type="domain" description="F-box" evidence="1">
    <location>
        <begin position="1"/>
        <end position="55"/>
    </location>
</feature>
<reference evidence="2" key="2">
    <citation type="submission" date="2024-10" db="UniProtKB">
        <authorList>
            <consortium name="EnsemblProtists"/>
        </authorList>
    </citation>
    <scope>IDENTIFICATION</scope>
</reference>
<dbReference type="RefSeq" id="XP_005774445.1">
    <property type="nucleotide sequence ID" value="XM_005774388.1"/>
</dbReference>
<proteinExistence type="predicted"/>
<protein>
    <recommendedName>
        <fullName evidence="1">F-box domain-containing protein</fullName>
    </recommendedName>
</protein>